<evidence type="ECO:0000256" key="1">
    <source>
        <dbReference type="SAM" id="MobiDB-lite"/>
    </source>
</evidence>
<feature type="compositionally biased region" description="Polar residues" evidence="1">
    <location>
        <begin position="574"/>
        <end position="587"/>
    </location>
</feature>
<dbReference type="InterPro" id="IPR016024">
    <property type="entry name" value="ARM-type_fold"/>
</dbReference>
<dbReference type="SUPFAM" id="SSF48371">
    <property type="entry name" value="ARM repeat"/>
    <property type="match status" value="1"/>
</dbReference>
<feature type="compositionally biased region" description="Polar residues" evidence="1">
    <location>
        <begin position="305"/>
        <end position="318"/>
    </location>
</feature>
<dbReference type="Gene3D" id="1.25.10.10">
    <property type="entry name" value="Leucine-rich Repeat Variant"/>
    <property type="match status" value="1"/>
</dbReference>
<name>A0A836HZG7_9TRYP</name>
<protein>
    <submittedName>
        <fullName evidence="2">Uncharacterized protein</fullName>
    </submittedName>
</protein>
<keyword evidence="3" id="KW-1185">Reference proteome</keyword>
<dbReference type="OrthoDB" id="273435at2759"/>
<proteinExistence type="predicted"/>
<feature type="compositionally biased region" description="Polar residues" evidence="1">
    <location>
        <begin position="330"/>
        <end position="340"/>
    </location>
</feature>
<dbReference type="GeneID" id="94290166"/>
<feature type="region of interest" description="Disordered" evidence="1">
    <location>
        <begin position="293"/>
        <end position="340"/>
    </location>
</feature>
<comment type="caution">
    <text evidence="2">The sequence shown here is derived from an EMBL/GenBank/DDBJ whole genome shotgun (WGS) entry which is preliminary data.</text>
</comment>
<dbReference type="EMBL" id="JAFJZO010000026">
    <property type="protein sequence ID" value="KAG5501826.1"/>
    <property type="molecule type" value="Genomic_DNA"/>
</dbReference>
<dbReference type="AlphaFoldDB" id="A0A836HZG7"/>
<sequence length="1085" mass="116505">MPNVGSTKSRYDDSMQGWSIVEKVAQFSQAVGRVSGGRGSAILIALIDSKGNLIDTPLGKRSGDTGIGGTNPSHSYTYSHHGNGGLFSARRPGHINSGGWGAGRSISGSARDSPENVGQPGASHSPTSSRIPPALGVLLTTSHVFSTPGDTVNASVCFLDQPTVGMATWLCREPKPVHVELCSTFGFVSSVSAATEDARRASDAAAARRARLANEPEYLLYDAAASYSEKVEEEIGFTLTYCEVFPTCDQEAILPLPPNQIRPGGSCEDYPKSPVPRPPGCVLGYGGGGLGGEADGAPVFPSDSGLPQQHGESSSSSHAFRVPGGHRSNHLTTDTSSRSIGNSQNSLFEVQPLPVPLLLSRIPAIHVSDVHLMITHVNGGRRSYRIAHVGAVFADYCVYRPIDVGGVASSGGPVFNIQGDFIGVQHERNSHCICLFTKSIVQHLFRADLLGMCRSPVSEETLKQREKNARPGDVLLSSMATSRLPAVSGLKGISPSKKSGRHAPPSFTDAAAGREVAHRGRHNMLSSRLPALSTASKRLGSPCPESCVIADTSSTTMAFHSPTPFRKSSPRAVNHQSSSGVADSSCKSVRPVGKGPPVDRTTESAAPLPCVPLKPFFQYVPSFEEVFAEFFDGPDSLPHILYAFPHSLQLMRITIGMLAQLNSEDGLEYVASIGGVGAILGVIDGYPQEEQIVTGSLAILCRICLDDRSLAMFSHLDGVATVMEIMKEYVHQERVLQWGVHALLLATDMSCTSAAACAEVMVRSSAPQLLVNILRMHGSVQRQLAPVRSPYNRLVRWTCDLIANLLMVNPRCTTLFLREDFLSILLEISRDHASNAFLGEGFAHVFGTFVQCFTEAEVPPTLHTLQVTCASGISKHPAGLSLNNSPVSLSHQRVEQESVSRASSKAFFSDNDDARLRGSNRSFASSLDLSKTIASDPQKISFFFLCDAMRHDTDGYLVRAVIDVCEATLDSKSNLTAHRGRAEVVLMRCLETLRLLLIWRLVQFARGAETSVVENPNLPHLTSSLGTSSTCGSVSSSSPPPTCSPLCEDRLRLLIVCKRVQSEWMFPSELLAQAEVVQRLISQDC</sequence>
<gene>
    <name evidence="2" type="ORF">JKF63_04096</name>
</gene>
<dbReference type="Proteomes" id="UP000674318">
    <property type="component" value="Unassembled WGS sequence"/>
</dbReference>
<reference evidence="2 3" key="1">
    <citation type="submission" date="2021-02" db="EMBL/GenBank/DDBJ databases">
        <title>Porcisia hertigi Genome sequencing and assembly.</title>
        <authorList>
            <person name="Almutairi H."/>
            <person name="Gatherer D."/>
        </authorList>
    </citation>
    <scope>NUCLEOTIDE SEQUENCE [LARGE SCALE GENOMIC DNA]</scope>
    <source>
        <strain evidence="2 3">C119</strain>
    </source>
</reference>
<evidence type="ECO:0000313" key="3">
    <source>
        <dbReference type="Proteomes" id="UP000674318"/>
    </source>
</evidence>
<dbReference type="KEGG" id="phet:94290166"/>
<organism evidence="2 3">
    <name type="scientific">Porcisia hertigi</name>
    <dbReference type="NCBI Taxonomy" id="2761500"/>
    <lineage>
        <taxon>Eukaryota</taxon>
        <taxon>Discoba</taxon>
        <taxon>Euglenozoa</taxon>
        <taxon>Kinetoplastea</taxon>
        <taxon>Metakinetoplastina</taxon>
        <taxon>Trypanosomatida</taxon>
        <taxon>Trypanosomatidae</taxon>
        <taxon>Leishmaniinae</taxon>
        <taxon>Porcisia</taxon>
    </lineage>
</organism>
<accession>A0A836HZG7</accession>
<feature type="region of interest" description="Disordered" evidence="1">
    <location>
        <begin position="98"/>
        <end position="130"/>
    </location>
</feature>
<dbReference type="InterPro" id="IPR011989">
    <property type="entry name" value="ARM-like"/>
</dbReference>
<feature type="region of interest" description="Disordered" evidence="1">
    <location>
        <begin position="487"/>
        <end position="508"/>
    </location>
</feature>
<feature type="region of interest" description="Disordered" evidence="1">
    <location>
        <begin position="561"/>
        <end position="604"/>
    </location>
</feature>
<evidence type="ECO:0000313" key="2">
    <source>
        <dbReference type="EMBL" id="KAG5501826.1"/>
    </source>
</evidence>
<dbReference type="RefSeq" id="XP_067756273.1">
    <property type="nucleotide sequence ID" value="XM_067900089.1"/>
</dbReference>